<keyword evidence="6 11" id="KW-0460">Magnesium</keyword>
<feature type="binding site" evidence="11">
    <location>
        <position position="159"/>
    </location>
    <ligand>
        <name>substrate</name>
    </ligand>
</feature>
<comment type="caution">
    <text evidence="11">Lacks conserved residue(s) required for the propagation of feature annotation.</text>
</comment>
<accession>A0A6G9YHR1</accession>
<sequence>MNTVSQGDPANRKDEHVRHAVRQQRTGNGRNDFDSITFIHHALAGIDGRDVSLAVDVAGKRWDTPLFVNGMTGGSPNTGEINRQLAIAARETGIPIASGSMSAYFREPAVADTFRILRQENPHGFVMANVNATATLDQVRRAIDLLEADALQIHLNAVQETVMPEGDRNFGSWPRRIEEITAAVPIPVIVKEVGFGLSRPTVTWLRDAGVAVADVGGRGGTNFARIENDRRSAGDFSFIEDWGQSTPNCLLDCAGIGGIDIFASGGIRSPLDIARALALGANATGVAGRFLDTVVGQGAEALVEMIRTWLTQLRQILTVLGAPTPADLAGSDLLITGEVETFCRVRGIDSAAYAHRSLWWNEKDRG</sequence>
<dbReference type="HAMAP" id="MF_00354">
    <property type="entry name" value="Idi_2"/>
    <property type="match status" value="1"/>
</dbReference>
<gene>
    <name evidence="11" type="primary">fni</name>
    <name evidence="14" type="ORF">F5544_24670</name>
</gene>
<name>A0A6G9YHR1_9NOCA</name>
<evidence type="ECO:0000259" key="13">
    <source>
        <dbReference type="Pfam" id="PF01070"/>
    </source>
</evidence>
<evidence type="ECO:0000256" key="8">
    <source>
        <dbReference type="ARBA" id="ARBA00023229"/>
    </source>
</evidence>
<feature type="binding site" evidence="11">
    <location>
        <begin position="266"/>
        <end position="268"/>
    </location>
    <ligand>
        <name>FMN</name>
        <dbReference type="ChEBI" id="CHEBI:58210"/>
    </ligand>
</feature>
<comment type="subunit">
    <text evidence="10 11">Homooctamer. Dimer of tetramers.</text>
</comment>
<evidence type="ECO:0000256" key="3">
    <source>
        <dbReference type="ARBA" id="ARBA00022630"/>
    </source>
</evidence>
<comment type="subcellular location">
    <subcellularLocation>
        <location evidence="11">Cytoplasm</location>
    </subcellularLocation>
</comment>
<evidence type="ECO:0000313" key="15">
    <source>
        <dbReference type="Proteomes" id="UP000503540"/>
    </source>
</evidence>
<feature type="binding site" evidence="11">
    <location>
        <position position="191"/>
    </location>
    <ligand>
        <name>FMN</name>
        <dbReference type="ChEBI" id="CHEBI:58210"/>
    </ligand>
</feature>
<dbReference type="NCBIfam" id="TIGR02151">
    <property type="entry name" value="IPP_isom_2"/>
    <property type="match status" value="1"/>
</dbReference>
<evidence type="ECO:0000256" key="6">
    <source>
        <dbReference type="ARBA" id="ARBA00022842"/>
    </source>
</evidence>
<reference evidence="14 15" key="1">
    <citation type="journal article" date="2019" name="ACS Chem. Biol.">
        <title>Identification and Mobilization of a Cryptic Antibiotic Biosynthesis Gene Locus from a Human-Pathogenic Nocardia Isolate.</title>
        <authorList>
            <person name="Herisse M."/>
            <person name="Ishida K."/>
            <person name="Porter J.L."/>
            <person name="Howden B."/>
            <person name="Hertweck C."/>
            <person name="Stinear T.P."/>
            <person name="Pidot S.J."/>
        </authorList>
    </citation>
    <scope>NUCLEOTIDE SEQUENCE [LARGE SCALE GENOMIC DNA]</scope>
    <source>
        <strain evidence="14 15">AUSMDU00012717</strain>
    </source>
</reference>
<dbReference type="EMBL" id="CP046172">
    <property type="protein sequence ID" value="QIS12789.1"/>
    <property type="molecule type" value="Genomic_DNA"/>
</dbReference>
<dbReference type="SUPFAM" id="SSF51395">
    <property type="entry name" value="FMN-linked oxidoreductases"/>
    <property type="match status" value="1"/>
</dbReference>
<dbReference type="InterPro" id="IPR013785">
    <property type="entry name" value="Aldolase_TIM"/>
</dbReference>
<dbReference type="Proteomes" id="UP000503540">
    <property type="component" value="Chromosome"/>
</dbReference>
<dbReference type="GO" id="GO:0010181">
    <property type="term" value="F:FMN binding"/>
    <property type="evidence" value="ECO:0007669"/>
    <property type="project" value="UniProtKB-UniRule"/>
</dbReference>
<dbReference type="GO" id="GO:0000287">
    <property type="term" value="F:magnesium ion binding"/>
    <property type="evidence" value="ECO:0007669"/>
    <property type="project" value="UniProtKB-UniRule"/>
</dbReference>
<comment type="catalytic activity">
    <reaction evidence="11">
        <text>isopentenyl diphosphate = dimethylallyl diphosphate</text>
        <dbReference type="Rhea" id="RHEA:23284"/>
        <dbReference type="ChEBI" id="CHEBI:57623"/>
        <dbReference type="ChEBI" id="CHEBI:128769"/>
        <dbReference type="EC" id="5.3.3.2"/>
    </reaction>
</comment>
<comment type="cofactor">
    <cofactor evidence="1 11">
        <name>FMN</name>
        <dbReference type="ChEBI" id="CHEBI:58210"/>
    </cofactor>
</comment>
<organism evidence="14 15">
    <name type="scientific">Nocardia arthritidis</name>
    <dbReference type="NCBI Taxonomy" id="228602"/>
    <lineage>
        <taxon>Bacteria</taxon>
        <taxon>Bacillati</taxon>
        <taxon>Actinomycetota</taxon>
        <taxon>Actinomycetes</taxon>
        <taxon>Mycobacteriales</taxon>
        <taxon>Nocardiaceae</taxon>
        <taxon>Nocardia</taxon>
    </lineage>
</organism>
<dbReference type="GO" id="GO:0070402">
    <property type="term" value="F:NADPH binding"/>
    <property type="evidence" value="ECO:0007669"/>
    <property type="project" value="UniProtKB-UniRule"/>
</dbReference>
<feature type="binding site" evidence="11">
    <location>
        <position position="100"/>
    </location>
    <ligand>
        <name>FMN</name>
        <dbReference type="ChEBI" id="CHEBI:58210"/>
    </ligand>
</feature>
<feature type="binding site" evidence="11">
    <location>
        <position position="160"/>
    </location>
    <ligand>
        <name>Mg(2+)</name>
        <dbReference type="ChEBI" id="CHEBI:18420"/>
    </ligand>
</feature>
<feature type="binding site" evidence="11">
    <location>
        <begin position="12"/>
        <end position="13"/>
    </location>
    <ligand>
        <name>substrate</name>
    </ligand>
</feature>
<evidence type="ECO:0000256" key="4">
    <source>
        <dbReference type="ARBA" id="ARBA00022643"/>
    </source>
</evidence>
<evidence type="ECO:0000313" key="14">
    <source>
        <dbReference type="EMBL" id="QIS12789.1"/>
    </source>
</evidence>
<dbReference type="GO" id="GO:0005737">
    <property type="term" value="C:cytoplasm"/>
    <property type="evidence" value="ECO:0007669"/>
    <property type="project" value="UniProtKB-SubCell"/>
</dbReference>
<dbReference type="PANTHER" id="PTHR43665:SF1">
    <property type="entry name" value="ISOPENTENYL-DIPHOSPHATE DELTA-ISOMERASE"/>
    <property type="match status" value="1"/>
</dbReference>
<keyword evidence="2 11" id="KW-0963">Cytoplasm</keyword>
<feature type="binding site" evidence="11">
    <location>
        <position position="221"/>
    </location>
    <ligand>
        <name>FMN</name>
        <dbReference type="ChEBI" id="CHEBI:58210"/>
    </ligand>
</feature>
<evidence type="ECO:0000256" key="11">
    <source>
        <dbReference type="HAMAP-Rule" id="MF_00354"/>
    </source>
</evidence>
<keyword evidence="8 11" id="KW-0414">Isoprene biosynthesis</keyword>
<dbReference type="InterPro" id="IPR000262">
    <property type="entry name" value="FMN-dep_DH"/>
</dbReference>
<comment type="function">
    <text evidence="11">Involved in the biosynthesis of isoprenoids. Catalyzes the 1,3-allylic rearrangement of the homoallylic substrate isopentenyl (IPP) to its allylic isomer, dimethylallyl diphosphate (DMAPP).</text>
</comment>
<dbReference type="KEGG" id="nah:F5544_24670"/>
<keyword evidence="5 11" id="KW-0479">Metal-binding</keyword>
<evidence type="ECO:0000256" key="10">
    <source>
        <dbReference type="ARBA" id="ARBA00025810"/>
    </source>
</evidence>
<feature type="binding site" evidence="11">
    <location>
        <begin position="70"/>
        <end position="72"/>
    </location>
    <ligand>
        <name>FMN</name>
        <dbReference type="ChEBI" id="CHEBI:58210"/>
    </ligand>
</feature>
<feature type="region of interest" description="Disordered" evidence="12">
    <location>
        <begin position="1"/>
        <end position="32"/>
    </location>
</feature>
<comment type="cofactor">
    <cofactor evidence="11">
        <name>NADPH</name>
        <dbReference type="ChEBI" id="CHEBI:57783"/>
    </cofactor>
</comment>
<evidence type="ECO:0000256" key="7">
    <source>
        <dbReference type="ARBA" id="ARBA00022857"/>
    </source>
</evidence>
<comment type="cofactor">
    <cofactor evidence="11">
        <name>Mg(2+)</name>
        <dbReference type="ChEBI" id="CHEBI:18420"/>
    </cofactor>
</comment>
<feature type="binding site" evidence="11">
    <location>
        <position position="129"/>
    </location>
    <ligand>
        <name>FMN</name>
        <dbReference type="ChEBI" id="CHEBI:58210"/>
    </ligand>
</feature>
<dbReference type="GO" id="GO:0008299">
    <property type="term" value="P:isoprenoid biosynthetic process"/>
    <property type="evidence" value="ECO:0007669"/>
    <property type="project" value="UniProtKB-UniRule"/>
</dbReference>
<dbReference type="PIRSF" id="PIRSF003314">
    <property type="entry name" value="IPP_isomerase"/>
    <property type="match status" value="1"/>
</dbReference>
<evidence type="ECO:0000256" key="5">
    <source>
        <dbReference type="ARBA" id="ARBA00022723"/>
    </source>
</evidence>
<feature type="domain" description="FMN-dependent dehydrogenase" evidence="13">
    <location>
        <begin position="169"/>
        <end position="330"/>
    </location>
</feature>
<dbReference type="CDD" id="cd02811">
    <property type="entry name" value="IDI-2_FMN"/>
    <property type="match status" value="1"/>
</dbReference>
<keyword evidence="3 11" id="KW-0285">Flavoprotein</keyword>
<keyword evidence="7 11" id="KW-0521">NADP</keyword>
<keyword evidence="4 11" id="KW-0288">FMN</keyword>
<keyword evidence="9 11" id="KW-0413">Isomerase</keyword>
<evidence type="ECO:0000256" key="1">
    <source>
        <dbReference type="ARBA" id="ARBA00001917"/>
    </source>
</evidence>
<keyword evidence="15" id="KW-1185">Reference proteome</keyword>
<dbReference type="RefSeq" id="WP_167475419.1">
    <property type="nucleotide sequence ID" value="NZ_CP046172.1"/>
</dbReference>
<proteinExistence type="inferred from homology"/>
<protein>
    <recommendedName>
        <fullName evidence="11">Isopentenyl-diphosphate delta-isomerase</fullName>
        <shortName evidence="11">IPP isomerase</shortName>
        <ecNumber evidence="11">5.3.3.2</ecNumber>
    </recommendedName>
    <alternativeName>
        <fullName evidence="11">Isopentenyl diphosphate:dimethylallyl diphosphate isomerase</fullName>
    </alternativeName>
    <alternativeName>
        <fullName evidence="11">Isopentenyl pyrophosphate isomerase</fullName>
    </alternativeName>
    <alternativeName>
        <fullName evidence="11">Type 2 isopentenyl diphosphate isomerase</fullName>
        <shortName evidence="11">IDI-2</shortName>
    </alternativeName>
</protein>
<dbReference type="InterPro" id="IPR011179">
    <property type="entry name" value="IPdP_isomerase"/>
</dbReference>
<evidence type="ECO:0000256" key="9">
    <source>
        <dbReference type="ARBA" id="ARBA00023235"/>
    </source>
</evidence>
<evidence type="ECO:0000256" key="2">
    <source>
        <dbReference type="ARBA" id="ARBA00022490"/>
    </source>
</evidence>
<dbReference type="PANTHER" id="PTHR43665">
    <property type="entry name" value="ISOPENTENYL-DIPHOSPHATE DELTA-ISOMERASE"/>
    <property type="match status" value="1"/>
</dbReference>
<feature type="binding site" evidence="11">
    <location>
        <begin position="287"/>
        <end position="288"/>
    </location>
    <ligand>
        <name>FMN</name>
        <dbReference type="ChEBI" id="CHEBI:58210"/>
    </ligand>
</feature>
<dbReference type="EC" id="5.3.3.2" evidence="11"/>
<dbReference type="Pfam" id="PF01070">
    <property type="entry name" value="FMN_dh"/>
    <property type="match status" value="1"/>
</dbReference>
<dbReference type="GO" id="GO:0004452">
    <property type="term" value="F:isopentenyl-diphosphate delta-isomerase activity"/>
    <property type="evidence" value="ECO:0007669"/>
    <property type="project" value="UniProtKB-UniRule"/>
</dbReference>
<comment type="similarity">
    <text evidence="11">Belongs to the IPP isomerase type 2 family.</text>
</comment>
<dbReference type="Gene3D" id="3.20.20.70">
    <property type="entry name" value="Aldolase class I"/>
    <property type="match status" value="1"/>
</dbReference>
<dbReference type="GO" id="GO:0016491">
    <property type="term" value="F:oxidoreductase activity"/>
    <property type="evidence" value="ECO:0007669"/>
    <property type="project" value="InterPro"/>
</dbReference>
<evidence type="ECO:0000256" key="12">
    <source>
        <dbReference type="SAM" id="MobiDB-lite"/>
    </source>
</evidence>
<dbReference type="AlphaFoldDB" id="A0A6G9YHR1"/>